<dbReference type="KEGG" id="nai:NECAME_16871"/>
<reference evidence="3" key="1">
    <citation type="journal article" date="2014" name="Nat. Genet.">
        <title>Genome of the human hookworm Necator americanus.</title>
        <authorList>
            <person name="Tang Y.T."/>
            <person name="Gao X."/>
            <person name="Rosa B.A."/>
            <person name="Abubucker S."/>
            <person name="Hallsworth-Pepin K."/>
            <person name="Martin J."/>
            <person name="Tyagi R."/>
            <person name="Heizer E."/>
            <person name="Zhang X."/>
            <person name="Bhonagiri-Palsikar V."/>
            <person name="Minx P."/>
            <person name="Warren W.C."/>
            <person name="Wang Q."/>
            <person name="Zhan B."/>
            <person name="Hotez P.J."/>
            <person name="Sternberg P.W."/>
            <person name="Dougall A."/>
            <person name="Gaze S.T."/>
            <person name="Mulvenna J."/>
            <person name="Sotillo J."/>
            <person name="Ranganathan S."/>
            <person name="Rabelo E.M."/>
            <person name="Wilson R.K."/>
            <person name="Felgner P.L."/>
            <person name="Bethony J."/>
            <person name="Hawdon J.M."/>
            <person name="Gasser R.B."/>
            <person name="Loukas A."/>
            <person name="Mitreva M."/>
        </authorList>
    </citation>
    <scope>NUCLEOTIDE SEQUENCE [LARGE SCALE GENOMIC DNA]</scope>
</reference>
<dbReference type="AlphaFoldDB" id="W2TSX8"/>
<evidence type="ECO:0000313" key="2">
    <source>
        <dbReference type="EMBL" id="ETN85190.1"/>
    </source>
</evidence>
<dbReference type="EMBL" id="KI657788">
    <property type="protein sequence ID" value="ETN85190.1"/>
    <property type="molecule type" value="Genomic_DNA"/>
</dbReference>
<evidence type="ECO:0000256" key="1">
    <source>
        <dbReference type="SAM" id="MobiDB-lite"/>
    </source>
</evidence>
<dbReference type="Proteomes" id="UP000053676">
    <property type="component" value="Unassembled WGS sequence"/>
</dbReference>
<keyword evidence="3" id="KW-1185">Reference proteome</keyword>
<dbReference type="STRING" id="51031.W2TSX8"/>
<proteinExistence type="predicted"/>
<organism evidence="2 3">
    <name type="scientific">Necator americanus</name>
    <name type="common">Human hookworm</name>
    <dbReference type="NCBI Taxonomy" id="51031"/>
    <lineage>
        <taxon>Eukaryota</taxon>
        <taxon>Metazoa</taxon>
        <taxon>Ecdysozoa</taxon>
        <taxon>Nematoda</taxon>
        <taxon>Chromadorea</taxon>
        <taxon>Rhabditida</taxon>
        <taxon>Rhabditina</taxon>
        <taxon>Rhabditomorpha</taxon>
        <taxon>Strongyloidea</taxon>
        <taxon>Ancylostomatidae</taxon>
        <taxon>Bunostominae</taxon>
        <taxon>Necator</taxon>
    </lineage>
</organism>
<protein>
    <submittedName>
        <fullName evidence="2">Uncharacterized protein</fullName>
    </submittedName>
</protein>
<evidence type="ECO:0000313" key="3">
    <source>
        <dbReference type="Proteomes" id="UP000053676"/>
    </source>
</evidence>
<gene>
    <name evidence="2" type="ORF">NECAME_16871</name>
</gene>
<sequence>VVVPVQVSRVTPANLPQLVDDDDYPPPPLHLRRPTSSDRSVDDLSSRFESASLDIRAVPISHYEEQVRDLSFA</sequence>
<feature type="region of interest" description="Disordered" evidence="1">
    <location>
        <begin position="14"/>
        <end position="43"/>
    </location>
</feature>
<feature type="non-terminal residue" evidence="2">
    <location>
        <position position="1"/>
    </location>
</feature>
<accession>W2TSX8</accession>
<feature type="non-terminal residue" evidence="2">
    <location>
        <position position="73"/>
    </location>
</feature>
<name>W2TSX8_NECAM</name>